<keyword evidence="2" id="KW-1185">Reference proteome</keyword>
<accession>A0A2T4BVJ9</accession>
<name>A0A2T4BVJ9_TRILO</name>
<dbReference type="AlphaFoldDB" id="A0A2T4BVJ9"/>
<protein>
    <submittedName>
        <fullName evidence="1">Uncharacterized protein</fullName>
    </submittedName>
</protein>
<evidence type="ECO:0000313" key="1">
    <source>
        <dbReference type="EMBL" id="PTB73341.1"/>
    </source>
</evidence>
<reference evidence="1 2" key="1">
    <citation type="submission" date="2016-07" db="EMBL/GenBank/DDBJ databases">
        <title>Multiple horizontal gene transfer events from other fungi enriched the ability of initially mycotrophic Trichoderma (Ascomycota) to feed on dead plant biomass.</title>
        <authorList>
            <consortium name="DOE Joint Genome Institute"/>
            <person name="Aerts A."/>
            <person name="Atanasova L."/>
            <person name="Chenthamara K."/>
            <person name="Zhang J."/>
            <person name="Grujic M."/>
            <person name="Henrissat B."/>
            <person name="Kuo A."/>
            <person name="Salamov A."/>
            <person name="Lipzen A."/>
            <person name="Labutti K."/>
            <person name="Barry K."/>
            <person name="Miao Y."/>
            <person name="Rahimi M.J."/>
            <person name="Shen Q."/>
            <person name="Grigoriev I.V."/>
            <person name="Kubicek C.P."/>
            <person name="Druzhinina I.S."/>
        </authorList>
    </citation>
    <scope>NUCLEOTIDE SEQUENCE [LARGE SCALE GENOMIC DNA]</scope>
    <source>
        <strain evidence="1 2">ATCC 18648</strain>
    </source>
</reference>
<evidence type="ECO:0000313" key="2">
    <source>
        <dbReference type="Proteomes" id="UP000240760"/>
    </source>
</evidence>
<organism evidence="1 2">
    <name type="scientific">Trichoderma longibrachiatum ATCC 18648</name>
    <dbReference type="NCBI Taxonomy" id="983965"/>
    <lineage>
        <taxon>Eukaryota</taxon>
        <taxon>Fungi</taxon>
        <taxon>Dikarya</taxon>
        <taxon>Ascomycota</taxon>
        <taxon>Pezizomycotina</taxon>
        <taxon>Sordariomycetes</taxon>
        <taxon>Hypocreomycetidae</taxon>
        <taxon>Hypocreales</taxon>
        <taxon>Hypocreaceae</taxon>
        <taxon>Trichoderma</taxon>
    </lineage>
</organism>
<sequence length="76" mass="8401">MSCLCVSFVCAILYQRPSSNDLITTLTPFCRLDKPKIKMASFQKMRHKQPVGVSPDMTSGAGYDLSLVLIMASWAT</sequence>
<dbReference type="Proteomes" id="UP000240760">
    <property type="component" value="Unassembled WGS sequence"/>
</dbReference>
<dbReference type="EMBL" id="KZ679138">
    <property type="protein sequence ID" value="PTB73341.1"/>
    <property type="molecule type" value="Genomic_DNA"/>
</dbReference>
<proteinExistence type="predicted"/>
<gene>
    <name evidence="1" type="ORF">M440DRAFT_129282</name>
</gene>